<keyword evidence="6 8" id="KW-0067">ATP-binding</keyword>
<dbReference type="InterPro" id="IPR012795">
    <property type="entry name" value="tRNA_Ile_lys_synt_N"/>
</dbReference>
<dbReference type="PANTHER" id="PTHR43033">
    <property type="entry name" value="TRNA(ILE)-LYSIDINE SYNTHASE-RELATED"/>
    <property type="match status" value="1"/>
</dbReference>
<evidence type="ECO:0000256" key="7">
    <source>
        <dbReference type="ARBA" id="ARBA00048539"/>
    </source>
</evidence>
<evidence type="ECO:0000256" key="6">
    <source>
        <dbReference type="ARBA" id="ARBA00022840"/>
    </source>
</evidence>
<dbReference type="Pfam" id="PF01171">
    <property type="entry name" value="ATP_bind_3"/>
    <property type="match status" value="1"/>
</dbReference>
<accession>A0A4Q1DEW3</accession>
<dbReference type="GO" id="GO:0032267">
    <property type="term" value="F:tRNA(Ile)-lysidine synthase activity"/>
    <property type="evidence" value="ECO:0007669"/>
    <property type="project" value="UniProtKB-EC"/>
</dbReference>
<dbReference type="SUPFAM" id="SSF52402">
    <property type="entry name" value="Adenine nucleotide alpha hydrolases-like"/>
    <property type="match status" value="1"/>
</dbReference>
<dbReference type="RefSeq" id="WP_129002909.1">
    <property type="nucleotide sequence ID" value="NZ_SDHZ01000001.1"/>
</dbReference>
<gene>
    <name evidence="8 10" type="primary">tilS</name>
    <name evidence="10" type="ORF">ESB13_10375</name>
</gene>
<comment type="function">
    <text evidence="8">Ligates lysine onto the cytidine present at position 34 of the AUA codon-specific tRNA(Ile) that contains the anticodon CAU, in an ATP-dependent manner. Cytidine is converted to lysidine, thus changing the amino acid specificity of the tRNA from methionine to isoleucine.</text>
</comment>
<feature type="domain" description="Lysidine-tRNA(Ile) synthetase C-terminal" evidence="9">
    <location>
        <begin position="381"/>
        <end position="453"/>
    </location>
</feature>
<dbReference type="SUPFAM" id="SSF56037">
    <property type="entry name" value="PheT/TilS domain"/>
    <property type="match status" value="1"/>
</dbReference>
<keyword evidence="11" id="KW-1185">Reference proteome</keyword>
<dbReference type="InterPro" id="IPR012094">
    <property type="entry name" value="tRNA_Ile_lys_synt"/>
</dbReference>
<dbReference type="HAMAP" id="MF_01161">
    <property type="entry name" value="tRNA_Ile_lys_synt"/>
    <property type="match status" value="1"/>
</dbReference>
<dbReference type="Gene3D" id="3.40.50.620">
    <property type="entry name" value="HUPs"/>
    <property type="match status" value="1"/>
</dbReference>
<evidence type="ECO:0000313" key="10">
    <source>
        <dbReference type="EMBL" id="RXK87159.1"/>
    </source>
</evidence>
<dbReference type="EC" id="6.3.4.19" evidence="8"/>
<reference evidence="10 11" key="1">
    <citation type="submission" date="2019-01" db="EMBL/GenBank/DDBJ databases">
        <title>Filimonas sp. strain TTM-71.</title>
        <authorList>
            <person name="Chen W.-M."/>
        </authorList>
    </citation>
    <scope>NUCLEOTIDE SEQUENCE [LARGE SCALE GENOMIC DNA]</scope>
    <source>
        <strain evidence="10 11">TTM-71</strain>
    </source>
</reference>
<dbReference type="GO" id="GO:0005737">
    <property type="term" value="C:cytoplasm"/>
    <property type="evidence" value="ECO:0007669"/>
    <property type="project" value="UniProtKB-SubCell"/>
</dbReference>
<keyword evidence="5 8" id="KW-0547">Nucleotide-binding</keyword>
<dbReference type="Proteomes" id="UP000290545">
    <property type="component" value="Unassembled WGS sequence"/>
</dbReference>
<evidence type="ECO:0000256" key="4">
    <source>
        <dbReference type="ARBA" id="ARBA00022694"/>
    </source>
</evidence>
<dbReference type="InterPro" id="IPR011063">
    <property type="entry name" value="TilS/TtcA_N"/>
</dbReference>
<protein>
    <recommendedName>
        <fullName evidence="8">tRNA(Ile)-lysidine synthase</fullName>
        <ecNumber evidence="8">6.3.4.19</ecNumber>
    </recommendedName>
    <alternativeName>
        <fullName evidence="8">tRNA(Ile)-2-lysyl-cytidine synthase</fullName>
    </alternativeName>
    <alternativeName>
        <fullName evidence="8">tRNA(Ile)-lysidine synthetase</fullName>
    </alternativeName>
</protein>
<dbReference type="InterPro" id="IPR014729">
    <property type="entry name" value="Rossmann-like_a/b/a_fold"/>
</dbReference>
<dbReference type="SMART" id="SM00977">
    <property type="entry name" value="TilS_C"/>
    <property type="match status" value="1"/>
</dbReference>
<dbReference type="GO" id="GO:0005524">
    <property type="term" value="F:ATP binding"/>
    <property type="evidence" value="ECO:0007669"/>
    <property type="project" value="UniProtKB-UniRule"/>
</dbReference>
<evidence type="ECO:0000256" key="3">
    <source>
        <dbReference type="ARBA" id="ARBA00022598"/>
    </source>
</evidence>
<evidence type="ECO:0000313" key="11">
    <source>
        <dbReference type="Proteomes" id="UP000290545"/>
    </source>
</evidence>
<dbReference type="OrthoDB" id="9807403at2"/>
<sequence length="459" mass="52354">MHYRFTQYWQQHFPGIPMQHCRLVVAVSGGIDSVVLTHLLYRLNVDFVMVHCNFQLRGAESERDEAFVRALEQQYNRPVLVKRFDTAGYASAQKVAIQEAARTLRYSWFYEVLAAMEAEDNTISSKPHLLVTAHHANDNIETLLMNFFRGTGITGLHGILPKQKQLIRPLLFAKREEIAAYAAEHVLSWVEDASNASDKYTRNFFRLQLLPAIKNVFPQVEENLLHNIDRFTDIEILYRQSVSLSLGKLVEDKGTEKHIPILKLLKTPAAHTLLWEVLQPLQFSAAQVAEVMKLAGHGENSSYVASVAYRVIKNRNWLIIAPLPPAEAPHEAQHIVIEENDKRVAFRDGKLMLRNIPGINLDVTTHPGTALLNADKLSFPLLLRPWKQGDYFYPLGMDKKKKLSKFLIDQKVTATQKEKVWVLEMDQKIVWVVGIRIDNRFKITPSTASVLEVVFTTTA</sequence>
<comment type="domain">
    <text evidence="8">The N-terminal region contains the highly conserved SGGXDS motif, predicted to be a P-loop motif involved in ATP binding.</text>
</comment>
<comment type="subcellular location">
    <subcellularLocation>
        <location evidence="1 8">Cytoplasm</location>
    </subcellularLocation>
</comment>
<proteinExistence type="inferred from homology"/>
<dbReference type="PANTHER" id="PTHR43033:SF1">
    <property type="entry name" value="TRNA(ILE)-LYSIDINE SYNTHASE-RELATED"/>
    <property type="match status" value="1"/>
</dbReference>
<evidence type="ECO:0000256" key="1">
    <source>
        <dbReference type="ARBA" id="ARBA00004496"/>
    </source>
</evidence>
<comment type="caution">
    <text evidence="10">The sequence shown here is derived from an EMBL/GenBank/DDBJ whole genome shotgun (WGS) entry which is preliminary data.</text>
</comment>
<dbReference type="AlphaFoldDB" id="A0A4Q1DEW3"/>
<keyword evidence="2 8" id="KW-0963">Cytoplasm</keyword>
<evidence type="ECO:0000256" key="8">
    <source>
        <dbReference type="HAMAP-Rule" id="MF_01161"/>
    </source>
</evidence>
<dbReference type="Pfam" id="PF11734">
    <property type="entry name" value="TilS_C"/>
    <property type="match status" value="1"/>
</dbReference>
<dbReference type="GO" id="GO:0006400">
    <property type="term" value="P:tRNA modification"/>
    <property type="evidence" value="ECO:0007669"/>
    <property type="project" value="UniProtKB-UniRule"/>
</dbReference>
<comment type="catalytic activity">
    <reaction evidence="7 8">
        <text>cytidine(34) in tRNA(Ile2) + L-lysine + ATP = lysidine(34) in tRNA(Ile2) + AMP + diphosphate + H(+)</text>
        <dbReference type="Rhea" id="RHEA:43744"/>
        <dbReference type="Rhea" id="RHEA-COMP:10625"/>
        <dbReference type="Rhea" id="RHEA-COMP:10670"/>
        <dbReference type="ChEBI" id="CHEBI:15378"/>
        <dbReference type="ChEBI" id="CHEBI:30616"/>
        <dbReference type="ChEBI" id="CHEBI:32551"/>
        <dbReference type="ChEBI" id="CHEBI:33019"/>
        <dbReference type="ChEBI" id="CHEBI:82748"/>
        <dbReference type="ChEBI" id="CHEBI:83665"/>
        <dbReference type="ChEBI" id="CHEBI:456215"/>
        <dbReference type="EC" id="6.3.4.19"/>
    </reaction>
</comment>
<dbReference type="NCBIfam" id="TIGR02433">
    <property type="entry name" value="lysidine_TilS_C"/>
    <property type="match status" value="1"/>
</dbReference>
<organism evidence="10 11">
    <name type="scientific">Filimonas effusa</name>
    <dbReference type="NCBI Taxonomy" id="2508721"/>
    <lineage>
        <taxon>Bacteria</taxon>
        <taxon>Pseudomonadati</taxon>
        <taxon>Bacteroidota</taxon>
        <taxon>Chitinophagia</taxon>
        <taxon>Chitinophagales</taxon>
        <taxon>Chitinophagaceae</taxon>
        <taxon>Filimonas</taxon>
    </lineage>
</organism>
<evidence type="ECO:0000256" key="2">
    <source>
        <dbReference type="ARBA" id="ARBA00022490"/>
    </source>
</evidence>
<evidence type="ECO:0000259" key="9">
    <source>
        <dbReference type="SMART" id="SM00977"/>
    </source>
</evidence>
<dbReference type="EMBL" id="SDHZ01000001">
    <property type="protein sequence ID" value="RXK87159.1"/>
    <property type="molecule type" value="Genomic_DNA"/>
</dbReference>
<feature type="binding site" evidence="8">
    <location>
        <begin position="28"/>
        <end position="33"/>
    </location>
    <ligand>
        <name>ATP</name>
        <dbReference type="ChEBI" id="CHEBI:30616"/>
    </ligand>
</feature>
<dbReference type="NCBIfam" id="TIGR02432">
    <property type="entry name" value="lysidine_TilS_N"/>
    <property type="match status" value="1"/>
</dbReference>
<keyword evidence="3 8" id="KW-0436">Ligase</keyword>
<evidence type="ECO:0000256" key="5">
    <source>
        <dbReference type="ARBA" id="ARBA00022741"/>
    </source>
</evidence>
<keyword evidence="4 8" id="KW-0819">tRNA processing</keyword>
<dbReference type="InterPro" id="IPR012796">
    <property type="entry name" value="Lysidine-tRNA-synth_C"/>
</dbReference>
<comment type="similarity">
    <text evidence="8">Belongs to the tRNA(Ile)-lysidine synthase family.</text>
</comment>
<name>A0A4Q1DEW3_9BACT</name>
<dbReference type="CDD" id="cd01992">
    <property type="entry name" value="TilS_N"/>
    <property type="match status" value="1"/>
</dbReference>